<organism evidence="7 8">
    <name type="scientific">Advenella alkanexedens</name>
    <dbReference type="NCBI Taxonomy" id="1481665"/>
    <lineage>
        <taxon>Bacteria</taxon>
        <taxon>Pseudomonadati</taxon>
        <taxon>Pseudomonadota</taxon>
        <taxon>Betaproteobacteria</taxon>
        <taxon>Burkholderiales</taxon>
        <taxon>Alcaligenaceae</taxon>
    </lineage>
</organism>
<dbReference type="InterPro" id="IPR051202">
    <property type="entry name" value="Peptidase_C40"/>
</dbReference>
<dbReference type="PANTHER" id="PTHR47053">
    <property type="entry name" value="MUREIN DD-ENDOPEPTIDASE MEPH-RELATED"/>
    <property type="match status" value="1"/>
</dbReference>
<evidence type="ECO:0000256" key="2">
    <source>
        <dbReference type="ARBA" id="ARBA00022670"/>
    </source>
</evidence>
<evidence type="ECO:0000256" key="5">
    <source>
        <dbReference type="SAM" id="SignalP"/>
    </source>
</evidence>
<feature type="signal peptide" evidence="5">
    <location>
        <begin position="1"/>
        <end position="34"/>
    </location>
</feature>
<evidence type="ECO:0000256" key="1">
    <source>
        <dbReference type="ARBA" id="ARBA00007074"/>
    </source>
</evidence>
<dbReference type="InterPro" id="IPR000064">
    <property type="entry name" value="NLP_P60_dom"/>
</dbReference>
<evidence type="ECO:0000256" key="4">
    <source>
        <dbReference type="ARBA" id="ARBA00022807"/>
    </source>
</evidence>
<dbReference type="EMBL" id="JAHSPR010000001">
    <property type="protein sequence ID" value="MBV4395937.1"/>
    <property type="molecule type" value="Genomic_DNA"/>
</dbReference>
<proteinExistence type="inferred from homology"/>
<dbReference type="PROSITE" id="PS51935">
    <property type="entry name" value="NLPC_P60"/>
    <property type="match status" value="1"/>
</dbReference>
<dbReference type="Proteomes" id="UP000722165">
    <property type="component" value="Unassembled WGS sequence"/>
</dbReference>
<dbReference type="SUPFAM" id="SSF54001">
    <property type="entry name" value="Cysteine proteinases"/>
    <property type="match status" value="1"/>
</dbReference>
<keyword evidence="8" id="KW-1185">Reference proteome</keyword>
<feature type="chain" id="PRO_5047252182" evidence="5">
    <location>
        <begin position="35"/>
        <end position="234"/>
    </location>
</feature>
<name>A0ABS6NJZ4_9BURK</name>
<evidence type="ECO:0000256" key="3">
    <source>
        <dbReference type="ARBA" id="ARBA00022801"/>
    </source>
</evidence>
<keyword evidence="4" id="KW-0788">Thiol protease</keyword>
<dbReference type="PANTHER" id="PTHR47053:SF1">
    <property type="entry name" value="MUREIN DD-ENDOPEPTIDASE MEPH-RELATED"/>
    <property type="match status" value="1"/>
</dbReference>
<keyword evidence="5" id="KW-0732">Signal</keyword>
<reference evidence="7 8" key="1">
    <citation type="submission" date="2021-06" db="EMBL/GenBank/DDBJ databases">
        <authorList>
            <person name="Lu T."/>
            <person name="Wang Q."/>
            <person name="Han X."/>
        </authorList>
    </citation>
    <scope>NUCLEOTIDE SEQUENCE [LARGE SCALE GENOMIC DNA]</scope>
    <source>
        <strain evidence="7 8">LAM0050</strain>
    </source>
</reference>
<keyword evidence="2" id="KW-0645">Protease</keyword>
<evidence type="ECO:0000259" key="6">
    <source>
        <dbReference type="PROSITE" id="PS51935"/>
    </source>
</evidence>
<comment type="caution">
    <text evidence="7">The sequence shown here is derived from an EMBL/GenBank/DDBJ whole genome shotgun (WGS) entry which is preliminary data.</text>
</comment>
<evidence type="ECO:0000313" key="7">
    <source>
        <dbReference type="EMBL" id="MBV4395937.1"/>
    </source>
</evidence>
<gene>
    <name evidence="7" type="ORF">KU392_01545</name>
</gene>
<sequence length="234" mass="25671">MHPQLPTQRRGIMAYCGRFLLTISCITLSSLASAQNVSEDPIRQIVTTQKSIALNQAIEVSDQYPLPGTNINWSPKLSDPIGDLIVQAKLDRSNRDASISINKSGSSELAQAALNYLGVRYRFGGTTPSTGFDCSGFIYYTASKYMGVNLPRNSQSMAGIGLKVSKDALKPGDLVFFNTRGFSNSHVGIYLGANKFVHSPRSGTVVRVEDMSNEYWTKRYNGARRLEGRTLAAY</sequence>
<feature type="domain" description="NlpC/P60" evidence="6">
    <location>
        <begin position="103"/>
        <end position="227"/>
    </location>
</feature>
<keyword evidence="3" id="KW-0378">Hydrolase</keyword>
<comment type="similarity">
    <text evidence="1">Belongs to the peptidase C40 family.</text>
</comment>
<accession>A0ABS6NJZ4</accession>
<protein>
    <submittedName>
        <fullName evidence="7">C40 family peptidase</fullName>
    </submittedName>
</protein>
<dbReference type="Gene3D" id="3.90.1720.10">
    <property type="entry name" value="endopeptidase domain like (from Nostoc punctiforme)"/>
    <property type="match status" value="1"/>
</dbReference>
<evidence type="ECO:0000313" key="8">
    <source>
        <dbReference type="Proteomes" id="UP000722165"/>
    </source>
</evidence>
<dbReference type="InterPro" id="IPR038765">
    <property type="entry name" value="Papain-like_cys_pep_sf"/>
</dbReference>
<dbReference type="Pfam" id="PF00877">
    <property type="entry name" value="NLPC_P60"/>
    <property type="match status" value="1"/>
</dbReference>